<feature type="domain" description="Radical SAM core" evidence="7">
    <location>
        <begin position="20"/>
        <end position="233"/>
    </location>
</feature>
<keyword evidence="5" id="KW-0411">Iron-sulfur</keyword>
<dbReference type="NCBIfam" id="TIGR03470">
    <property type="entry name" value="HpnH"/>
    <property type="match status" value="1"/>
</dbReference>
<dbReference type="InterPro" id="IPR058240">
    <property type="entry name" value="rSAM_sf"/>
</dbReference>
<comment type="cofactor">
    <cofactor evidence="1">
        <name>[4Fe-4S] cluster</name>
        <dbReference type="ChEBI" id="CHEBI:49883"/>
    </cofactor>
</comment>
<dbReference type="RefSeq" id="WP_048847528.1">
    <property type="nucleotide sequence ID" value="NZ_BALE01000010.1"/>
</dbReference>
<organism evidence="8 9">
    <name type="scientific">Tanticharoenia sakaeratensis NBRC 103193</name>
    <dbReference type="NCBI Taxonomy" id="1231623"/>
    <lineage>
        <taxon>Bacteria</taxon>
        <taxon>Pseudomonadati</taxon>
        <taxon>Pseudomonadota</taxon>
        <taxon>Alphaproteobacteria</taxon>
        <taxon>Acetobacterales</taxon>
        <taxon>Acetobacteraceae</taxon>
        <taxon>Tanticharoenia</taxon>
    </lineage>
</organism>
<name>A0A0D6MIL6_9PROT</name>
<keyword evidence="2" id="KW-0949">S-adenosyl-L-methionine</keyword>
<dbReference type="Proteomes" id="UP000032679">
    <property type="component" value="Unassembled WGS sequence"/>
</dbReference>
<evidence type="ECO:0000256" key="2">
    <source>
        <dbReference type="ARBA" id="ARBA00022691"/>
    </source>
</evidence>
<keyword evidence="3" id="KW-0479">Metal-binding</keyword>
<sequence length="400" mass="44675">MAVPLMQAVRVGRYVVKQHLTGRKRYPLVLMLEPLFRCNLACAGCGKIDYPAQILNQRMSLQECLDADAECGAPVIAVAGGEPLLHKEMPQIIQGLIARKKYVYLCTNGLLLEKKLDDYEPSPFFSWDVHLDGDQIMHDASVCQDGVFDKAVSAIKAAKARGFRVSINCTLFDGADPKRVAAFFDEVMALGVDGIMTAPGYAYERAPDQAHFLNRQKTKQLFRDIFRYGKGKKWRFTQSPLFLNFLAGNETYHCTPWGKPLRTVFGWQRPCYLLGEGYAKSFQELMDDTAWEQYGTGAYEKCADCMVHSGYESTAVMDAVKRPWHIAKVALFGPETEKPMAPEISLANQRPAEYTYSAQVESQMAAIASRKPARSPRVRVHSGKDTTSGETRIETADAAD</sequence>
<dbReference type="SFLD" id="SFLDF00397">
    <property type="entry name" value="adenosyl-hopene_transferase"/>
    <property type="match status" value="1"/>
</dbReference>
<gene>
    <name evidence="8" type="ORF">Tasa_010_046</name>
</gene>
<evidence type="ECO:0000256" key="1">
    <source>
        <dbReference type="ARBA" id="ARBA00001966"/>
    </source>
</evidence>
<dbReference type="InterPro" id="IPR017833">
    <property type="entry name" value="Hopanoid_synth-assoc_rSAM_HpnH"/>
</dbReference>
<dbReference type="SUPFAM" id="SSF102114">
    <property type="entry name" value="Radical SAM enzymes"/>
    <property type="match status" value="1"/>
</dbReference>
<evidence type="ECO:0000256" key="4">
    <source>
        <dbReference type="ARBA" id="ARBA00023004"/>
    </source>
</evidence>
<feature type="compositionally biased region" description="Basic and acidic residues" evidence="6">
    <location>
        <begin position="391"/>
        <end position="400"/>
    </location>
</feature>
<evidence type="ECO:0000256" key="3">
    <source>
        <dbReference type="ARBA" id="ARBA00022723"/>
    </source>
</evidence>
<dbReference type="STRING" id="1231623.Tasa_010_046"/>
<dbReference type="InterPro" id="IPR007197">
    <property type="entry name" value="rSAM"/>
</dbReference>
<dbReference type="InterPro" id="IPR013785">
    <property type="entry name" value="Aldolase_TIM"/>
</dbReference>
<dbReference type="PROSITE" id="PS51918">
    <property type="entry name" value="RADICAL_SAM"/>
    <property type="match status" value="1"/>
</dbReference>
<evidence type="ECO:0000313" key="9">
    <source>
        <dbReference type="Proteomes" id="UP000032679"/>
    </source>
</evidence>
<dbReference type="Pfam" id="PF11946">
    <property type="entry name" value="DUF3463"/>
    <property type="match status" value="1"/>
</dbReference>
<keyword evidence="9" id="KW-1185">Reference proteome</keyword>
<dbReference type="CDD" id="cd01335">
    <property type="entry name" value="Radical_SAM"/>
    <property type="match status" value="1"/>
</dbReference>
<dbReference type="GO" id="GO:0003824">
    <property type="term" value="F:catalytic activity"/>
    <property type="evidence" value="ECO:0007669"/>
    <property type="project" value="InterPro"/>
</dbReference>
<keyword evidence="4" id="KW-0408">Iron</keyword>
<dbReference type="Pfam" id="PF04055">
    <property type="entry name" value="Radical_SAM"/>
    <property type="match status" value="1"/>
</dbReference>
<dbReference type="PANTHER" id="PTHR11228">
    <property type="entry name" value="RADICAL SAM DOMAIN PROTEIN"/>
    <property type="match status" value="1"/>
</dbReference>
<dbReference type="InterPro" id="IPR050377">
    <property type="entry name" value="Radical_SAM_PqqE_MftC-like"/>
</dbReference>
<comment type="caution">
    <text evidence="8">The sequence shown here is derived from an EMBL/GenBank/DDBJ whole genome shotgun (WGS) entry which is preliminary data.</text>
</comment>
<dbReference type="SFLD" id="SFLDG01067">
    <property type="entry name" value="SPASM/twitch_domain_containing"/>
    <property type="match status" value="1"/>
</dbReference>
<dbReference type="OrthoDB" id="9782387at2"/>
<evidence type="ECO:0000259" key="7">
    <source>
        <dbReference type="PROSITE" id="PS51918"/>
    </source>
</evidence>
<evidence type="ECO:0000313" key="8">
    <source>
        <dbReference type="EMBL" id="GAN53499.1"/>
    </source>
</evidence>
<evidence type="ECO:0000256" key="6">
    <source>
        <dbReference type="SAM" id="MobiDB-lite"/>
    </source>
</evidence>
<dbReference type="AlphaFoldDB" id="A0A0D6MIL6"/>
<dbReference type="SFLD" id="SFLDS00029">
    <property type="entry name" value="Radical_SAM"/>
    <property type="match status" value="1"/>
</dbReference>
<dbReference type="GO" id="GO:0046872">
    <property type="term" value="F:metal ion binding"/>
    <property type="evidence" value="ECO:0007669"/>
    <property type="project" value="UniProtKB-KW"/>
</dbReference>
<dbReference type="Gene3D" id="3.20.20.70">
    <property type="entry name" value="Aldolase class I"/>
    <property type="match status" value="1"/>
</dbReference>
<dbReference type="GO" id="GO:0051536">
    <property type="term" value="F:iron-sulfur cluster binding"/>
    <property type="evidence" value="ECO:0007669"/>
    <property type="project" value="UniProtKB-KW"/>
</dbReference>
<accession>A0A0D6MIL6</accession>
<feature type="region of interest" description="Disordered" evidence="6">
    <location>
        <begin position="368"/>
        <end position="400"/>
    </location>
</feature>
<dbReference type="InterPro" id="IPR022563">
    <property type="entry name" value="DUF3463"/>
</dbReference>
<feature type="compositionally biased region" description="Basic residues" evidence="6">
    <location>
        <begin position="371"/>
        <end position="381"/>
    </location>
</feature>
<dbReference type="EMBL" id="BALE01000010">
    <property type="protein sequence ID" value="GAN53499.1"/>
    <property type="molecule type" value="Genomic_DNA"/>
</dbReference>
<reference evidence="8 9" key="1">
    <citation type="submission" date="2012-10" db="EMBL/GenBank/DDBJ databases">
        <title>Genome sequencing of Tanticharoenia sakaeratensis NBRC 103193.</title>
        <authorList>
            <person name="Azuma Y."/>
            <person name="Hadano H."/>
            <person name="Hirakawa H."/>
            <person name="Matsushita K."/>
        </authorList>
    </citation>
    <scope>NUCLEOTIDE SEQUENCE [LARGE SCALE GENOMIC DNA]</scope>
    <source>
        <strain evidence="8 9">NBRC 103193</strain>
    </source>
</reference>
<evidence type="ECO:0000256" key="5">
    <source>
        <dbReference type="ARBA" id="ARBA00023014"/>
    </source>
</evidence>
<proteinExistence type="predicted"/>
<dbReference type="PANTHER" id="PTHR11228:SF22">
    <property type="entry name" value="PEPTIDE BIOSYNTHESIS PROTEIN YYDG-RELATED"/>
    <property type="match status" value="1"/>
</dbReference>
<protein>
    <recommendedName>
        <fullName evidence="7">Radical SAM core domain-containing protein</fullName>
    </recommendedName>
</protein>